<sequence length="131" mass="14986">MDSFPDQEIRATKSKALRTLAIAGGAVLAFFAYGIYWAFFDMERIPKGDLLTENQSPDGRYTVRVYLSDAGATTSFSTLGELIDNQSGKSRNIYFQYREHEAKVEWLDHDTVVINGRELDVPDESYDYRRN</sequence>
<keyword evidence="1" id="KW-1133">Transmembrane helix</keyword>
<dbReference type="Pfam" id="PF17428">
    <property type="entry name" value="DUF5412"/>
    <property type="match status" value="1"/>
</dbReference>
<keyword evidence="1" id="KW-0812">Transmembrane</keyword>
<feature type="transmembrane region" description="Helical" evidence="1">
    <location>
        <begin position="20"/>
        <end position="40"/>
    </location>
</feature>
<accession>A0A3M8CSR6</accession>
<dbReference type="EMBL" id="RHHT01000025">
    <property type="protein sequence ID" value="RNB78441.1"/>
    <property type="molecule type" value="Genomic_DNA"/>
</dbReference>
<evidence type="ECO:0000313" key="3">
    <source>
        <dbReference type="Proteomes" id="UP000281915"/>
    </source>
</evidence>
<reference evidence="2 3" key="1">
    <citation type="submission" date="2018-10" db="EMBL/GenBank/DDBJ databases">
        <title>Phylogenomics of Brevibacillus.</title>
        <authorList>
            <person name="Dunlap C."/>
        </authorList>
    </citation>
    <scope>NUCLEOTIDE SEQUENCE [LARGE SCALE GENOMIC DNA]</scope>
    <source>
        <strain evidence="2 3">JCM 15085</strain>
    </source>
</reference>
<evidence type="ECO:0000313" key="2">
    <source>
        <dbReference type="EMBL" id="RNB78441.1"/>
    </source>
</evidence>
<evidence type="ECO:0008006" key="4">
    <source>
        <dbReference type="Google" id="ProtNLM"/>
    </source>
</evidence>
<dbReference type="Proteomes" id="UP000281915">
    <property type="component" value="Unassembled WGS sequence"/>
</dbReference>
<dbReference type="InterPro" id="IPR035406">
    <property type="entry name" value="DUF5412"/>
</dbReference>
<comment type="caution">
    <text evidence="2">The sequence shown here is derived from an EMBL/GenBank/DDBJ whole genome shotgun (WGS) entry which is preliminary data.</text>
</comment>
<keyword evidence="1" id="KW-0472">Membrane</keyword>
<protein>
    <recommendedName>
        <fullName evidence="4">DUF5412 domain-containing protein</fullName>
    </recommendedName>
</protein>
<evidence type="ECO:0000256" key="1">
    <source>
        <dbReference type="SAM" id="Phobius"/>
    </source>
</evidence>
<proteinExistence type="predicted"/>
<name>A0A3M8CSR6_9BACL</name>
<organism evidence="2 3">
    <name type="scientific">Brevibacillus panacihumi</name>
    <dbReference type="NCBI Taxonomy" id="497735"/>
    <lineage>
        <taxon>Bacteria</taxon>
        <taxon>Bacillati</taxon>
        <taxon>Bacillota</taxon>
        <taxon>Bacilli</taxon>
        <taxon>Bacillales</taxon>
        <taxon>Paenibacillaceae</taxon>
        <taxon>Brevibacillus</taxon>
    </lineage>
</organism>
<dbReference type="AlphaFoldDB" id="A0A3M8CSR6"/>
<gene>
    <name evidence="2" type="ORF">EDM58_11335</name>
</gene>